<evidence type="ECO:0000313" key="2">
    <source>
        <dbReference type="Proteomes" id="UP001596043"/>
    </source>
</evidence>
<accession>A0ABV9I1X6</accession>
<dbReference type="RefSeq" id="WP_379981446.1">
    <property type="nucleotide sequence ID" value="NZ_JBHSFV010000012.1"/>
</dbReference>
<organism evidence="1 2">
    <name type="scientific">Dokdonia ponticola</name>
    <dbReference type="NCBI Taxonomy" id="2041041"/>
    <lineage>
        <taxon>Bacteria</taxon>
        <taxon>Pseudomonadati</taxon>
        <taxon>Bacteroidota</taxon>
        <taxon>Flavobacteriia</taxon>
        <taxon>Flavobacteriales</taxon>
        <taxon>Flavobacteriaceae</taxon>
        <taxon>Dokdonia</taxon>
    </lineage>
</organism>
<comment type="caution">
    <text evidence="1">The sequence shown here is derived from an EMBL/GenBank/DDBJ whole genome shotgun (WGS) entry which is preliminary data.</text>
</comment>
<reference evidence="2" key="1">
    <citation type="journal article" date="2019" name="Int. J. Syst. Evol. Microbiol.">
        <title>The Global Catalogue of Microorganisms (GCM) 10K type strain sequencing project: providing services to taxonomists for standard genome sequencing and annotation.</title>
        <authorList>
            <consortium name="The Broad Institute Genomics Platform"/>
            <consortium name="The Broad Institute Genome Sequencing Center for Infectious Disease"/>
            <person name="Wu L."/>
            <person name="Ma J."/>
        </authorList>
    </citation>
    <scope>NUCLEOTIDE SEQUENCE [LARGE SCALE GENOMIC DNA]</scope>
    <source>
        <strain evidence="2">YJ-61-S</strain>
    </source>
</reference>
<keyword evidence="2" id="KW-1185">Reference proteome</keyword>
<name>A0ABV9I1X6_9FLAO</name>
<sequence>MYHFDWSEIRPEIKDTVLYIEKRNGIDSKFTGYAGRLSSFWKTQQWLINAAKTSELHQLIKYDNSAVKGVVFQGLLERKDPKVFDYIINSVDDEGTVHFQLGCVGNAFGLTEYYLFLISSPAKEDYTLKVQDDLFTENQIKIVDSIAEIKTRYLTN</sequence>
<gene>
    <name evidence="1" type="ORF">ACFO3O_18145</name>
</gene>
<evidence type="ECO:0000313" key="1">
    <source>
        <dbReference type="EMBL" id="MFC4635838.1"/>
    </source>
</evidence>
<proteinExistence type="predicted"/>
<dbReference type="Proteomes" id="UP001596043">
    <property type="component" value="Unassembled WGS sequence"/>
</dbReference>
<dbReference type="EMBL" id="JBHSFV010000012">
    <property type="protein sequence ID" value="MFC4635838.1"/>
    <property type="molecule type" value="Genomic_DNA"/>
</dbReference>
<protein>
    <submittedName>
        <fullName evidence="1">Uncharacterized protein</fullName>
    </submittedName>
</protein>